<name>A0A0K6GGA2_9AGAM</name>
<evidence type="ECO:0000313" key="3">
    <source>
        <dbReference type="Proteomes" id="UP000044841"/>
    </source>
</evidence>
<protein>
    <submittedName>
        <fullName evidence="2">Uncharacterized protein</fullName>
    </submittedName>
</protein>
<proteinExistence type="predicted"/>
<evidence type="ECO:0000313" key="2">
    <source>
        <dbReference type="EMBL" id="CUA77648.1"/>
    </source>
</evidence>
<feature type="region of interest" description="Disordered" evidence="1">
    <location>
        <begin position="257"/>
        <end position="280"/>
    </location>
</feature>
<reference evidence="2 3" key="1">
    <citation type="submission" date="2015-07" db="EMBL/GenBank/DDBJ databases">
        <authorList>
            <person name="Noorani M."/>
        </authorList>
    </citation>
    <scope>NUCLEOTIDE SEQUENCE [LARGE SCALE GENOMIC DNA]</scope>
    <source>
        <strain evidence="2">BBA 69670</strain>
    </source>
</reference>
<organism evidence="2 3">
    <name type="scientific">Rhizoctonia solani</name>
    <dbReference type="NCBI Taxonomy" id="456999"/>
    <lineage>
        <taxon>Eukaryota</taxon>
        <taxon>Fungi</taxon>
        <taxon>Dikarya</taxon>
        <taxon>Basidiomycota</taxon>
        <taxon>Agaricomycotina</taxon>
        <taxon>Agaricomycetes</taxon>
        <taxon>Cantharellales</taxon>
        <taxon>Ceratobasidiaceae</taxon>
        <taxon>Rhizoctonia</taxon>
    </lineage>
</organism>
<dbReference type="AlphaFoldDB" id="A0A0K6GGA2"/>
<dbReference type="Proteomes" id="UP000044841">
    <property type="component" value="Unassembled WGS sequence"/>
</dbReference>
<feature type="region of interest" description="Disordered" evidence="1">
    <location>
        <begin position="77"/>
        <end position="110"/>
    </location>
</feature>
<keyword evidence="3" id="KW-1185">Reference proteome</keyword>
<dbReference type="EMBL" id="CYGV01001845">
    <property type="protein sequence ID" value="CUA77648.1"/>
    <property type="molecule type" value="Genomic_DNA"/>
</dbReference>
<sequence length="280" mass="30552">MGKSDFKTKLRRKAFDKAIEGSFWIFQQDAIDGTGIGLCAQTVVKNVVGSAKLTTSDQVRQGPGYGRSRSLLGSYCREQGQGRQPPHYQSYSAPRQARNQTRNNHTPKHKQNLNDAVEFHEPVGHSSANITTMKFTLTKSDLGSITEAAVVGTVKDDSLAGKINTLFSRGSFSTWEIDSSTASVSEETKVEHKPKKPVEEGELIAVMLILELMTANLLFLDKKMAGQEAEIEEAIGAGILDVSGSYANAKAVRAKRDTIEAMKPPSRTAPRNPKLDLNSL</sequence>
<gene>
    <name evidence="2" type="ORF">RSOLAG22IIIB_06701</name>
</gene>
<feature type="compositionally biased region" description="Polar residues" evidence="1">
    <location>
        <begin position="87"/>
        <end position="104"/>
    </location>
</feature>
<evidence type="ECO:0000256" key="1">
    <source>
        <dbReference type="SAM" id="MobiDB-lite"/>
    </source>
</evidence>
<accession>A0A0K6GGA2</accession>